<organism evidence="2 3">
    <name type="scientific">Armillaria luteobubalina</name>
    <dbReference type="NCBI Taxonomy" id="153913"/>
    <lineage>
        <taxon>Eukaryota</taxon>
        <taxon>Fungi</taxon>
        <taxon>Dikarya</taxon>
        <taxon>Basidiomycota</taxon>
        <taxon>Agaricomycotina</taxon>
        <taxon>Agaricomycetes</taxon>
        <taxon>Agaricomycetidae</taxon>
        <taxon>Agaricales</taxon>
        <taxon>Marasmiineae</taxon>
        <taxon>Physalacriaceae</taxon>
        <taxon>Armillaria</taxon>
    </lineage>
</organism>
<dbReference type="Gene3D" id="3.30.420.10">
    <property type="entry name" value="Ribonuclease H-like superfamily/Ribonuclease H"/>
    <property type="match status" value="1"/>
</dbReference>
<accession>A0AA39UT20</accession>
<sequence>MGLNRVGGKDQNVVPLVLSMSIRDYLATAALSMSHISPPSPLPESTAQPTMNAVESTFNKRILPEYDPTRPLDEDLPDDEDNDGFGDDGDGHGAPSDDEDGDLPSSIHPPPGWLMASFKANLQVVKDSVIGHGASTKVTICQFPAHLTHHSGMSDSVLTLMRCCFQNGMGAKQFSDSLRVLHRHRYEMLEVEYLQTIESRARASPSLCQTYEPFPLFNDKTERGLNTIVPSAQWCHDVYDNFIEAHEHEYHQHTVILSGEVLAIDHSFKPCIIFTDFIGDKKFLEESFPSLRAGIRPITQHGDLEMMELPSQVKIVVQKSTSQIEAMVLSLITSMPDDEESVLIVGLDSEWSVDLDARRLGLNDCRQTAIVQLAYKDTIWIFQIA</sequence>
<feature type="compositionally biased region" description="Acidic residues" evidence="1">
    <location>
        <begin position="74"/>
        <end position="88"/>
    </location>
</feature>
<dbReference type="EMBL" id="JAUEPU010000016">
    <property type="protein sequence ID" value="KAK0496169.1"/>
    <property type="molecule type" value="Genomic_DNA"/>
</dbReference>
<protein>
    <submittedName>
        <fullName evidence="2">Uncharacterized protein</fullName>
    </submittedName>
</protein>
<dbReference type="AlphaFoldDB" id="A0AA39UT20"/>
<keyword evidence="3" id="KW-1185">Reference proteome</keyword>
<evidence type="ECO:0000313" key="3">
    <source>
        <dbReference type="Proteomes" id="UP001175228"/>
    </source>
</evidence>
<proteinExistence type="predicted"/>
<reference evidence="2" key="1">
    <citation type="submission" date="2023-06" db="EMBL/GenBank/DDBJ databases">
        <authorList>
            <consortium name="Lawrence Berkeley National Laboratory"/>
            <person name="Ahrendt S."/>
            <person name="Sahu N."/>
            <person name="Indic B."/>
            <person name="Wong-Bajracharya J."/>
            <person name="Merenyi Z."/>
            <person name="Ke H.-M."/>
            <person name="Monk M."/>
            <person name="Kocsube S."/>
            <person name="Drula E."/>
            <person name="Lipzen A."/>
            <person name="Balint B."/>
            <person name="Henrissat B."/>
            <person name="Andreopoulos B."/>
            <person name="Martin F.M."/>
            <person name="Harder C.B."/>
            <person name="Rigling D."/>
            <person name="Ford K.L."/>
            <person name="Foster G.D."/>
            <person name="Pangilinan J."/>
            <person name="Papanicolaou A."/>
            <person name="Barry K."/>
            <person name="LaButti K."/>
            <person name="Viragh M."/>
            <person name="Koriabine M."/>
            <person name="Yan M."/>
            <person name="Riley R."/>
            <person name="Champramary S."/>
            <person name="Plett K.L."/>
            <person name="Tsai I.J."/>
            <person name="Slot J."/>
            <person name="Sipos G."/>
            <person name="Plett J."/>
            <person name="Nagy L.G."/>
            <person name="Grigoriev I.V."/>
        </authorList>
    </citation>
    <scope>NUCLEOTIDE SEQUENCE</scope>
    <source>
        <strain evidence="2">HWK02</strain>
    </source>
</reference>
<evidence type="ECO:0000313" key="2">
    <source>
        <dbReference type="EMBL" id="KAK0496169.1"/>
    </source>
</evidence>
<dbReference type="InterPro" id="IPR036397">
    <property type="entry name" value="RNaseH_sf"/>
</dbReference>
<feature type="region of interest" description="Disordered" evidence="1">
    <location>
        <begin position="57"/>
        <end position="108"/>
    </location>
</feature>
<name>A0AA39UT20_9AGAR</name>
<gene>
    <name evidence="2" type="ORF">EDD18DRAFT_1106046</name>
</gene>
<dbReference type="GO" id="GO:0003676">
    <property type="term" value="F:nucleic acid binding"/>
    <property type="evidence" value="ECO:0007669"/>
    <property type="project" value="InterPro"/>
</dbReference>
<comment type="caution">
    <text evidence="2">The sequence shown here is derived from an EMBL/GenBank/DDBJ whole genome shotgun (WGS) entry which is preliminary data.</text>
</comment>
<feature type="compositionally biased region" description="Basic and acidic residues" evidence="1">
    <location>
        <begin position="62"/>
        <end position="73"/>
    </location>
</feature>
<dbReference type="Proteomes" id="UP001175228">
    <property type="component" value="Unassembled WGS sequence"/>
</dbReference>
<evidence type="ECO:0000256" key="1">
    <source>
        <dbReference type="SAM" id="MobiDB-lite"/>
    </source>
</evidence>